<name>A0A4U1F4V9_MONMO</name>
<feature type="non-terminal residue" evidence="19">
    <location>
        <position position="1"/>
    </location>
</feature>
<feature type="region of interest" description="Disordered" evidence="17">
    <location>
        <begin position="1088"/>
        <end position="1108"/>
    </location>
</feature>
<accession>A0A4U1F4V9</accession>
<dbReference type="FunFam" id="3.30.70.330:FF:000344">
    <property type="entry name" value="Poly [ADP-ribose] polymerase"/>
    <property type="match status" value="1"/>
</dbReference>
<dbReference type="AlphaFoldDB" id="A0A4U1F4V9"/>
<comment type="subcellular location">
    <subcellularLocation>
        <location evidence="2">Cytoplasm</location>
    </subcellularLocation>
    <subcellularLocation>
        <location evidence="1">Nucleus</location>
    </subcellularLocation>
</comment>
<evidence type="ECO:0000256" key="3">
    <source>
        <dbReference type="ARBA" id="ARBA00022490"/>
    </source>
</evidence>
<feature type="domain" description="PARP catalytic" evidence="18">
    <location>
        <begin position="764"/>
        <end position="985"/>
    </location>
</feature>
<proteinExistence type="inferred from homology"/>
<evidence type="ECO:0000256" key="8">
    <source>
        <dbReference type="ARBA" id="ARBA00022763"/>
    </source>
</evidence>
<evidence type="ECO:0000256" key="7">
    <source>
        <dbReference type="ARBA" id="ARBA00022695"/>
    </source>
</evidence>
<reference evidence="20" key="1">
    <citation type="journal article" date="2019" name="IScience">
        <title>Narwhal Genome Reveals Long-Term Low Genetic Diversity despite Current Large Abundance Size.</title>
        <authorList>
            <person name="Westbury M.V."/>
            <person name="Petersen B."/>
            <person name="Garde E."/>
            <person name="Heide-Jorgensen M.P."/>
            <person name="Lorenzen E.D."/>
        </authorList>
    </citation>
    <scope>NUCLEOTIDE SEQUENCE [LARGE SCALE GENOMIC DNA]</scope>
</reference>
<organism evidence="19 20">
    <name type="scientific">Monodon monoceros</name>
    <name type="common">Narwhal</name>
    <name type="synonym">Ceratodon monodon</name>
    <dbReference type="NCBI Taxonomy" id="40151"/>
    <lineage>
        <taxon>Eukaryota</taxon>
        <taxon>Metazoa</taxon>
        <taxon>Chordata</taxon>
        <taxon>Craniata</taxon>
        <taxon>Vertebrata</taxon>
        <taxon>Euteleostomi</taxon>
        <taxon>Mammalia</taxon>
        <taxon>Eutheria</taxon>
        <taxon>Laurasiatheria</taxon>
        <taxon>Artiodactyla</taxon>
        <taxon>Whippomorpha</taxon>
        <taxon>Cetacea</taxon>
        <taxon>Odontoceti</taxon>
        <taxon>Monodontidae</taxon>
        <taxon>Monodon</taxon>
    </lineage>
</organism>
<dbReference type="GO" id="GO:0070212">
    <property type="term" value="P:protein poly-ADP-ribosylation"/>
    <property type="evidence" value="ECO:0007669"/>
    <property type="project" value="TreeGrafter"/>
</dbReference>
<comment type="subunit">
    <text evidence="15">Interacts with MYC. Interacts with PARP14. Interacts (via-PIP box and ubiquitin-interacting motifs) with PCNA.</text>
</comment>
<dbReference type="EC" id="2.4.2.-" evidence="16"/>
<dbReference type="SUPFAM" id="SSF56399">
    <property type="entry name" value="ADP-ribosylation"/>
    <property type="match status" value="1"/>
</dbReference>
<keyword evidence="9" id="KW-0013">ADP-ribosylation</keyword>
<keyword evidence="10 16" id="KW-0520">NAD</keyword>
<dbReference type="InterPro" id="IPR012317">
    <property type="entry name" value="Poly(ADP-ribose)pol_cat_dom"/>
</dbReference>
<sequence length="1247" mass="133400">AVMMSEEEAELGAAVELRGLPPDIPDELLTLYFENRRSSGGGPVSSWQRLGRGGILTFQEAADAARVLAQEEHTLHGARLSLRPAPPRAPSRLLLQGLSAGTGPQHLEQYVQALLCAAGQPVQPCRALASPRPDRALVQLPKPLSDAEARVLEEHAQSLGLKGAEVSLAWVPQARAVRVVGGNPPADLLLLELYLENERRSGGGPLEGVRSLPGHLGTIASFQQWQVAERVLQRAHQLQGSELILVPHYDVLEPEELSEHTSGGNRLAELGPGAPKHALLEAGGPARAQNCAGNVTLGSEEAPGQTGALLRTGHLWDRSSLGQARPVSSRPVGSSEQEGLVSPGPTGSPGPVEIAVESLEQVVSMSLGPVGSPGQEGLVETVLPMELGAMRFIQLYHEDLLAGLGDVALFPLEGSDMTGFRLCGALAPCQAAEEFLQSLLGSVSCHVLSLKHPGSARFLLSPEGQHLLRGMEAQFQCVFGTERLARAALDTDLGEVDPTEALQVLPGQSHTLWPPDSTDGGQENVSLEEVRELLAALEGLDGEDWLPLELGEEEPVGQPEEEKTPRAGEGPVAPRTGVPGRLQEEAELQLALCRSLEPQGQVAEREEAVALQWALALSLQPPPLEEKPEPRGGGPGSWAQLEVHAAFEQDMDELDRALEAALEVHLREETVGPQGCVLPAELCAHLERRHGVSVALRGDRTVLRGFGTQPTHAAHHLAALWAGPRDQSLAFPLEASGPTCESAARMAEGRVDRCPRHGPHPLSPCVSVPQQRPREPLGRLECVAESSSEFHTVVQAFYDTLDAAHGRIRVVQVERVLHPLLQQQYELHRERLEQCCDRRPAEQVLYHGTSVATVPDICAHGFNRSFCGRNDTLYGQGVYFAKRASLSVLDRYSPPDSEGHKAVFVARVLTGDYGQGRRGLRAPPPRPPGHALLRYDSAVDCLPRPSIFVIFHDTQALPTHLITCKHMSRPAPPGQSRIHLLHGSACGARELRGVHARVWVPRGSSAQSGPLEGQPGLPPSLAAAQLPRPTLMRLWLFIGVHCGDRGGTARGLGWGKATGSAIGSDSLEVEPVCEEAMSGEDHEVRAVVEDGSNGGSGSPSPGDTLPWNLQKTQRSRLSGGGPGGNGSVLDPAERAVIRIAGQNDDEGLGDGLTLQGTGRVDRGAWEEAWNPSAGRGWWRGQQGTLWVEAQARACGDAGERDSVRGNLTVCPTPGSRCGHGTRPPVLFTCHIGMLKDEVLFHSRESEP</sequence>
<dbReference type="InterPro" id="IPR012677">
    <property type="entry name" value="Nucleotide-bd_a/b_plait_sf"/>
</dbReference>
<protein>
    <recommendedName>
        <fullName evidence="16">Poly [ADP-ribose] polymerase</fullName>
        <shortName evidence="16">PARP</shortName>
        <ecNumber evidence="16">2.4.2.-</ecNumber>
    </recommendedName>
</protein>
<keyword evidence="4" id="KW-0597">Phosphoprotein</keyword>
<evidence type="ECO:0000256" key="9">
    <source>
        <dbReference type="ARBA" id="ARBA00022765"/>
    </source>
</evidence>
<evidence type="ECO:0000256" key="16">
    <source>
        <dbReference type="RuleBase" id="RU362114"/>
    </source>
</evidence>
<dbReference type="GO" id="GO:1990404">
    <property type="term" value="F:NAD+-protein mono-ADP-ribosyltransferase activity"/>
    <property type="evidence" value="ECO:0007669"/>
    <property type="project" value="TreeGrafter"/>
</dbReference>
<evidence type="ECO:0000256" key="1">
    <source>
        <dbReference type="ARBA" id="ARBA00004123"/>
    </source>
</evidence>
<keyword evidence="12" id="KW-0539">Nucleus</keyword>
<dbReference type="CDD" id="cd01439">
    <property type="entry name" value="TCCD_inducible_PARP_like"/>
    <property type="match status" value="1"/>
</dbReference>
<keyword evidence="6 16" id="KW-0808">Transferase</keyword>
<evidence type="ECO:0000256" key="17">
    <source>
        <dbReference type="SAM" id="MobiDB-lite"/>
    </source>
</evidence>
<evidence type="ECO:0000313" key="20">
    <source>
        <dbReference type="Proteomes" id="UP000308365"/>
    </source>
</evidence>
<dbReference type="GO" id="GO:0006281">
    <property type="term" value="P:DNA repair"/>
    <property type="evidence" value="ECO:0007669"/>
    <property type="project" value="UniProtKB-KW"/>
</dbReference>
<evidence type="ECO:0000256" key="12">
    <source>
        <dbReference type="ARBA" id="ARBA00023242"/>
    </source>
</evidence>
<dbReference type="Proteomes" id="UP000308365">
    <property type="component" value="Unassembled WGS sequence"/>
</dbReference>
<dbReference type="Pfam" id="PF00644">
    <property type="entry name" value="PARP"/>
    <property type="match status" value="1"/>
</dbReference>
<gene>
    <name evidence="19" type="ORF">EI555_001739</name>
</gene>
<dbReference type="PROSITE" id="PS51059">
    <property type="entry name" value="PARP_CATALYTIC"/>
    <property type="match status" value="1"/>
</dbReference>
<feature type="region of interest" description="Disordered" evidence="17">
    <location>
        <begin position="554"/>
        <end position="577"/>
    </location>
</feature>
<keyword evidence="3" id="KW-0963">Cytoplasm</keyword>
<dbReference type="Gene3D" id="3.30.70.330">
    <property type="match status" value="2"/>
</dbReference>
<evidence type="ECO:0000256" key="15">
    <source>
        <dbReference type="ARBA" id="ARBA00065037"/>
    </source>
</evidence>
<dbReference type="Gene3D" id="3.90.228.10">
    <property type="match status" value="1"/>
</dbReference>
<dbReference type="PANTHER" id="PTHR14453:SF94">
    <property type="entry name" value="PROTEIN MONO-ADP-RIBOSYLTRANSFERASE PARP10"/>
    <property type="match status" value="1"/>
</dbReference>
<evidence type="ECO:0000256" key="10">
    <source>
        <dbReference type="ARBA" id="ARBA00023027"/>
    </source>
</evidence>
<evidence type="ECO:0000256" key="4">
    <source>
        <dbReference type="ARBA" id="ARBA00022553"/>
    </source>
</evidence>
<dbReference type="InterPro" id="IPR034464">
    <property type="entry name" value="PAR10_RRM1_2"/>
</dbReference>
<dbReference type="GO" id="GO:0003714">
    <property type="term" value="F:transcription corepressor activity"/>
    <property type="evidence" value="ECO:0007669"/>
    <property type="project" value="TreeGrafter"/>
</dbReference>
<dbReference type="GO" id="GO:0005634">
    <property type="term" value="C:nucleus"/>
    <property type="evidence" value="ECO:0007669"/>
    <property type="project" value="UniProtKB-SubCell"/>
</dbReference>
<dbReference type="Pfam" id="PF23085">
    <property type="entry name" value="RRM_PARP14_3"/>
    <property type="match status" value="2"/>
</dbReference>
<evidence type="ECO:0000256" key="2">
    <source>
        <dbReference type="ARBA" id="ARBA00004496"/>
    </source>
</evidence>
<dbReference type="InterPro" id="IPR052056">
    <property type="entry name" value="Mono-ARTD/PARP"/>
</dbReference>
<comment type="caution">
    <text evidence="19">The sequence shown here is derived from an EMBL/GenBank/DDBJ whole genome shotgun (WGS) entry which is preliminary data.</text>
</comment>
<keyword evidence="7" id="KW-0548">Nucleotidyltransferase</keyword>
<dbReference type="PANTHER" id="PTHR14453">
    <property type="entry name" value="PARP/ZINC FINGER CCCH TYPE DOMAIN CONTAINING PROTEIN"/>
    <property type="match status" value="1"/>
</dbReference>
<evidence type="ECO:0000259" key="18">
    <source>
        <dbReference type="PROSITE" id="PS51059"/>
    </source>
</evidence>
<keyword evidence="8" id="KW-0227">DNA damage</keyword>
<dbReference type="GO" id="GO:0016779">
    <property type="term" value="F:nucleotidyltransferase activity"/>
    <property type="evidence" value="ECO:0007669"/>
    <property type="project" value="UniProtKB-KW"/>
</dbReference>
<feature type="compositionally biased region" description="Low complexity" evidence="17">
    <location>
        <begin position="339"/>
        <end position="351"/>
    </location>
</feature>
<dbReference type="FunFam" id="3.90.228.10:FF:000008">
    <property type="entry name" value="Poly [ADP-ribose] polymerase"/>
    <property type="match status" value="1"/>
</dbReference>
<evidence type="ECO:0000256" key="5">
    <source>
        <dbReference type="ARBA" id="ARBA00022676"/>
    </source>
</evidence>
<evidence type="ECO:0000256" key="13">
    <source>
        <dbReference type="ARBA" id="ARBA00024347"/>
    </source>
</evidence>
<evidence type="ECO:0000256" key="6">
    <source>
        <dbReference type="ARBA" id="ARBA00022679"/>
    </source>
</evidence>
<dbReference type="EMBL" id="RWIC01000405">
    <property type="protein sequence ID" value="TKC44294.1"/>
    <property type="molecule type" value="Genomic_DNA"/>
</dbReference>
<evidence type="ECO:0000313" key="19">
    <source>
        <dbReference type="EMBL" id="TKC44294.1"/>
    </source>
</evidence>
<dbReference type="CDD" id="cd12547">
    <property type="entry name" value="RRM1_2_PAR10"/>
    <property type="match status" value="1"/>
</dbReference>
<evidence type="ECO:0000256" key="11">
    <source>
        <dbReference type="ARBA" id="ARBA00023204"/>
    </source>
</evidence>
<dbReference type="GO" id="GO:0005737">
    <property type="term" value="C:cytoplasm"/>
    <property type="evidence" value="ECO:0007669"/>
    <property type="project" value="UniProtKB-SubCell"/>
</dbReference>
<keyword evidence="5 16" id="KW-0328">Glycosyltransferase</keyword>
<evidence type="ECO:0000256" key="14">
    <source>
        <dbReference type="ARBA" id="ARBA00054622"/>
    </source>
</evidence>
<comment type="function">
    <text evidence="14">ADP-ribosyltransferase that mediates mono-ADP-ribosylation of glutamate and aspartate residues on target proteins. In contrast to PARP1 and PARP2, it is not able to mediate poly-ADP-ribosylation. Catalyzes mono-ADP-ribosylation of GSK3B, leading to negatively regulate GSK3B kinase activity. Involved in translesion DNA synthesis in response to DNA damage via its interaction with PCNA.</text>
</comment>
<dbReference type="GO" id="GO:0010629">
    <property type="term" value="P:negative regulation of gene expression"/>
    <property type="evidence" value="ECO:0007669"/>
    <property type="project" value="TreeGrafter"/>
</dbReference>
<keyword evidence="11" id="KW-0234">DNA repair</keyword>
<feature type="region of interest" description="Disordered" evidence="17">
    <location>
        <begin position="320"/>
        <end position="351"/>
    </location>
</feature>
<comment type="similarity">
    <text evidence="13">Belongs to the ARTD/PARP family.</text>
</comment>
<dbReference type="GO" id="GO:0003950">
    <property type="term" value="F:NAD+ poly-ADP-ribosyltransferase activity"/>
    <property type="evidence" value="ECO:0007669"/>
    <property type="project" value="UniProtKB-UniRule"/>
</dbReference>